<dbReference type="GO" id="GO:0016020">
    <property type="term" value="C:membrane"/>
    <property type="evidence" value="ECO:0007669"/>
    <property type="project" value="UniProtKB-SubCell"/>
</dbReference>
<keyword evidence="2 6" id="KW-0812">Transmembrane</keyword>
<dbReference type="PANTHER" id="PTHR37422">
    <property type="entry name" value="TEICHURONIC ACID BIOSYNTHESIS PROTEIN TUAE"/>
    <property type="match status" value="1"/>
</dbReference>
<dbReference type="Proteomes" id="UP000654108">
    <property type="component" value="Unassembled WGS sequence"/>
</dbReference>
<evidence type="ECO:0000313" key="9">
    <source>
        <dbReference type="Proteomes" id="UP000654108"/>
    </source>
</evidence>
<feature type="transmembrane region" description="Helical" evidence="6">
    <location>
        <begin position="32"/>
        <end position="48"/>
    </location>
</feature>
<dbReference type="EMBL" id="JACYFU010000002">
    <property type="protein sequence ID" value="MBD8065215.1"/>
    <property type="molecule type" value="Genomic_DNA"/>
</dbReference>
<feature type="transmembrane region" description="Helical" evidence="6">
    <location>
        <begin position="193"/>
        <end position="210"/>
    </location>
</feature>
<evidence type="ECO:0000256" key="3">
    <source>
        <dbReference type="ARBA" id="ARBA00022989"/>
    </source>
</evidence>
<sequence>MTGRGATLTVNVAALLTFGAFAALVLNAMLGSLAALAFIGCAGALMVSNVPMSIDSVRRWWPILLLPAYCLLSALWSYYPSNSLRYGLQLTFTMVFALVMVGRVSAATLMRVMFIVYGIGVVASIGMGRVSGGGAWLGIFGSKNAFGAHMAVFMLIAVAVAADRESPPLLRLSALVGAAISGPLLVLAQSAGAIMMVAPCLCVLLLVLLSRRLLGTHKIFLLALLGIAVAALALIVLVAGDTLLAEVLEESGKDPTLTGRTDLWATGLSFIAERPLQGLGYRSFWVVGFAPAEELWSMFDVPSGAGFNFHNTYISNAVEIGLIGLAMQIVLIYGGALGMAALTFVRPTAPNALLLALQLLLILRSFIEVEVFYEFSIRSILCTATVAYAARGLLALRHQPAPRHHHSPGGLLSHARHPARSRPL</sequence>
<feature type="transmembrane region" description="Helical" evidence="6">
    <location>
        <begin position="169"/>
        <end position="187"/>
    </location>
</feature>
<feature type="transmembrane region" description="Helical" evidence="6">
    <location>
        <begin position="84"/>
        <end position="102"/>
    </location>
</feature>
<evidence type="ECO:0000256" key="4">
    <source>
        <dbReference type="ARBA" id="ARBA00023136"/>
    </source>
</evidence>
<feature type="region of interest" description="Disordered" evidence="5">
    <location>
        <begin position="400"/>
        <end position="424"/>
    </location>
</feature>
<dbReference type="Pfam" id="PF04932">
    <property type="entry name" value="Wzy_C"/>
    <property type="match status" value="1"/>
</dbReference>
<evidence type="ECO:0000256" key="5">
    <source>
        <dbReference type="SAM" id="MobiDB-lite"/>
    </source>
</evidence>
<feature type="transmembrane region" description="Helical" evidence="6">
    <location>
        <begin position="60"/>
        <end position="78"/>
    </location>
</feature>
<dbReference type="GO" id="GO:0016874">
    <property type="term" value="F:ligase activity"/>
    <property type="evidence" value="ECO:0007669"/>
    <property type="project" value="UniProtKB-KW"/>
</dbReference>
<organism evidence="8 9">
    <name type="scientific">Devosia oryzisoli</name>
    <dbReference type="NCBI Taxonomy" id="2774138"/>
    <lineage>
        <taxon>Bacteria</taxon>
        <taxon>Pseudomonadati</taxon>
        <taxon>Pseudomonadota</taxon>
        <taxon>Alphaproteobacteria</taxon>
        <taxon>Hyphomicrobiales</taxon>
        <taxon>Devosiaceae</taxon>
        <taxon>Devosia</taxon>
    </lineage>
</organism>
<feature type="transmembrane region" description="Helical" evidence="6">
    <location>
        <begin position="320"/>
        <end position="345"/>
    </location>
</feature>
<proteinExistence type="predicted"/>
<feature type="transmembrane region" description="Helical" evidence="6">
    <location>
        <begin position="219"/>
        <end position="239"/>
    </location>
</feature>
<feature type="domain" description="O-antigen ligase-related" evidence="7">
    <location>
        <begin position="178"/>
        <end position="327"/>
    </location>
</feature>
<keyword evidence="9" id="KW-1185">Reference proteome</keyword>
<name>A0A927FS44_9HYPH</name>
<dbReference type="PANTHER" id="PTHR37422:SF13">
    <property type="entry name" value="LIPOPOLYSACCHARIDE BIOSYNTHESIS PROTEIN PA4999-RELATED"/>
    <property type="match status" value="1"/>
</dbReference>
<evidence type="ECO:0000259" key="7">
    <source>
        <dbReference type="Pfam" id="PF04932"/>
    </source>
</evidence>
<dbReference type="RefSeq" id="WP_191773955.1">
    <property type="nucleotide sequence ID" value="NZ_JACYFU010000002.1"/>
</dbReference>
<keyword evidence="8" id="KW-0436">Ligase</keyword>
<accession>A0A927FS44</accession>
<evidence type="ECO:0000256" key="6">
    <source>
        <dbReference type="SAM" id="Phobius"/>
    </source>
</evidence>
<evidence type="ECO:0000256" key="1">
    <source>
        <dbReference type="ARBA" id="ARBA00004141"/>
    </source>
</evidence>
<comment type="caution">
    <text evidence="8">The sequence shown here is derived from an EMBL/GenBank/DDBJ whole genome shotgun (WGS) entry which is preliminary data.</text>
</comment>
<reference evidence="8" key="1">
    <citation type="submission" date="2020-09" db="EMBL/GenBank/DDBJ databases">
        <title>Genome seq and assembly of Devosia sp.</title>
        <authorList>
            <person name="Chhetri G."/>
        </authorList>
    </citation>
    <scope>NUCLEOTIDE SEQUENCE</scope>
    <source>
        <strain evidence="8">PTR5</strain>
    </source>
</reference>
<dbReference type="InterPro" id="IPR007016">
    <property type="entry name" value="O-antigen_ligase-rel_domated"/>
</dbReference>
<feature type="transmembrane region" description="Helical" evidence="6">
    <location>
        <begin position="145"/>
        <end position="162"/>
    </location>
</feature>
<dbReference type="InterPro" id="IPR051533">
    <property type="entry name" value="WaaL-like"/>
</dbReference>
<gene>
    <name evidence="8" type="ORF">IC608_07000</name>
</gene>
<feature type="transmembrane region" description="Helical" evidence="6">
    <location>
        <begin position="114"/>
        <end position="139"/>
    </location>
</feature>
<keyword evidence="3 6" id="KW-1133">Transmembrane helix</keyword>
<evidence type="ECO:0000256" key="2">
    <source>
        <dbReference type="ARBA" id="ARBA00022692"/>
    </source>
</evidence>
<dbReference type="AlphaFoldDB" id="A0A927FS44"/>
<comment type="subcellular location">
    <subcellularLocation>
        <location evidence="1">Membrane</location>
        <topology evidence="1">Multi-pass membrane protein</topology>
    </subcellularLocation>
</comment>
<evidence type="ECO:0000313" key="8">
    <source>
        <dbReference type="EMBL" id="MBD8065215.1"/>
    </source>
</evidence>
<keyword evidence="4 6" id="KW-0472">Membrane</keyword>
<feature type="compositionally biased region" description="Basic residues" evidence="5">
    <location>
        <begin position="414"/>
        <end position="424"/>
    </location>
</feature>
<protein>
    <submittedName>
        <fullName evidence="8">O-antigen ligase family protein</fullName>
    </submittedName>
</protein>